<evidence type="ECO:0000313" key="5">
    <source>
        <dbReference type="Proteomes" id="UP000005233"/>
    </source>
</evidence>
<reference evidence="4 5" key="1">
    <citation type="journal article" date="2012" name="J. Bacteriol.">
        <title>Complete genome sequence of a thermophilic methanogen, Methanocella conradii HZ254, isolated from Chinese rice field soil.</title>
        <authorList>
            <person name="Lu Z."/>
            <person name="Lu Y."/>
        </authorList>
    </citation>
    <scope>NUCLEOTIDE SEQUENCE [LARGE SCALE GENOMIC DNA]</scope>
    <source>
        <strain evidence="5">DSM 24694 / JCM 17849 / CGMCC 1.5162 / HZ254</strain>
    </source>
</reference>
<dbReference type="Gene3D" id="2.40.30.70">
    <property type="entry name" value="YaeB-like"/>
    <property type="match status" value="1"/>
</dbReference>
<evidence type="ECO:0000256" key="1">
    <source>
        <dbReference type="ARBA" id="ARBA00022691"/>
    </source>
</evidence>
<sequence length="161" mass="18255">MEVSLKVIGVIRSPFRQKDETPIQSVYSDAPGAVEVYPEYAEGLEGLEGFSHVYLVYYFDRAEARALRQKPFLDGSRERGIFATRHFNRPNPIGLSIVKLCGVKDNLLDVSGIDVLDGTPLLDIKPYVREFDRLDDIRCGWYDELGDHSGREHTPAGLRRQ</sequence>
<dbReference type="PANTHER" id="PTHR12818">
    <property type="entry name" value="TRNA (ADENINE(37)-N6)-METHYLTRANSFERASE"/>
    <property type="match status" value="1"/>
</dbReference>
<dbReference type="OrthoDB" id="40408at2157"/>
<dbReference type="AlphaFoldDB" id="H8I6N7"/>
<proteinExistence type="inferred from homology"/>
<dbReference type="CDD" id="cd09281">
    <property type="entry name" value="UPF0066"/>
    <property type="match status" value="1"/>
</dbReference>
<dbReference type="InterPro" id="IPR036413">
    <property type="entry name" value="YaeB-like_sf"/>
</dbReference>
<dbReference type="EMBL" id="CP003243">
    <property type="protein sequence ID" value="AFC98929.1"/>
    <property type="molecule type" value="Genomic_DNA"/>
</dbReference>
<name>H8I6N7_METCZ</name>
<accession>H8I6N7</accession>
<dbReference type="KEGG" id="mez:Mtc_0158"/>
<dbReference type="InterPro" id="IPR023370">
    <property type="entry name" value="TrmO-like_N"/>
</dbReference>
<dbReference type="InterPro" id="IPR040372">
    <property type="entry name" value="YaeB-like"/>
</dbReference>
<keyword evidence="1" id="KW-0949">S-adenosyl-L-methionine</keyword>
<dbReference type="GO" id="GO:0008168">
    <property type="term" value="F:methyltransferase activity"/>
    <property type="evidence" value="ECO:0007669"/>
    <property type="project" value="UniProtKB-KW"/>
</dbReference>
<dbReference type="GO" id="GO:0032259">
    <property type="term" value="P:methylation"/>
    <property type="evidence" value="ECO:0007669"/>
    <property type="project" value="UniProtKB-KW"/>
</dbReference>
<dbReference type="PANTHER" id="PTHR12818:SF0">
    <property type="entry name" value="TRNA (ADENINE(37)-N6)-METHYLTRANSFERASE"/>
    <property type="match status" value="1"/>
</dbReference>
<evidence type="ECO:0000259" key="3">
    <source>
        <dbReference type="PROSITE" id="PS51668"/>
    </source>
</evidence>
<keyword evidence="5" id="KW-1185">Reference proteome</keyword>
<dbReference type="SUPFAM" id="SSF118196">
    <property type="entry name" value="YaeB-like"/>
    <property type="match status" value="1"/>
</dbReference>
<evidence type="ECO:0000313" key="4">
    <source>
        <dbReference type="EMBL" id="AFC98929.1"/>
    </source>
</evidence>
<organism evidence="4 5">
    <name type="scientific">Methanocella conradii (strain DSM 24694 / JCM 17849 / CGMCC 1.5162 / HZ254)</name>
    <dbReference type="NCBI Taxonomy" id="1041930"/>
    <lineage>
        <taxon>Archaea</taxon>
        <taxon>Methanobacteriati</taxon>
        <taxon>Methanobacteriota</taxon>
        <taxon>Stenosarchaea group</taxon>
        <taxon>Methanomicrobia</taxon>
        <taxon>Methanocellales</taxon>
        <taxon>Methanocellaceae</taxon>
        <taxon>Methanocella</taxon>
    </lineage>
</organism>
<dbReference type="HOGENOM" id="CLU_013458_2_0_2"/>
<dbReference type="Proteomes" id="UP000005233">
    <property type="component" value="Chromosome"/>
</dbReference>
<dbReference type="eggNOG" id="arCOG00761">
    <property type="taxonomic scope" value="Archaea"/>
</dbReference>
<keyword evidence="4" id="KW-0489">Methyltransferase</keyword>
<protein>
    <submittedName>
        <fullName evidence="4">Methyltransferase, YaeB/AF_0241 family</fullName>
    </submittedName>
</protein>
<keyword evidence="4" id="KW-0808">Transferase</keyword>
<dbReference type="RefSeq" id="WP_014404768.1">
    <property type="nucleotide sequence ID" value="NC_017034.1"/>
</dbReference>
<dbReference type="InterPro" id="IPR036414">
    <property type="entry name" value="YaeB_N_sf"/>
</dbReference>
<comment type="similarity">
    <text evidence="2">Belongs to the tRNA methyltransferase O family.</text>
</comment>
<evidence type="ECO:0000256" key="2">
    <source>
        <dbReference type="ARBA" id="ARBA00033753"/>
    </source>
</evidence>
<feature type="domain" description="TsaA-like" evidence="3">
    <location>
        <begin position="5"/>
        <end position="136"/>
    </location>
</feature>
<dbReference type="GeneID" id="11970919"/>
<dbReference type="Pfam" id="PF01980">
    <property type="entry name" value="TrmO_N"/>
    <property type="match status" value="1"/>
</dbReference>
<dbReference type="PROSITE" id="PS51668">
    <property type="entry name" value="TSAA_2"/>
    <property type="match status" value="1"/>
</dbReference>
<gene>
    <name evidence="4" type="ordered locus">Mtc_0158</name>
</gene>
<dbReference type="NCBIfam" id="TIGR00104">
    <property type="entry name" value="tRNA_TsaA"/>
    <property type="match status" value="1"/>
</dbReference>